<dbReference type="AlphaFoldDB" id="A0A0K9FDI3"/>
<dbReference type="Gene3D" id="3.40.430.10">
    <property type="entry name" value="Dihydrofolate Reductase, subunit A"/>
    <property type="match status" value="1"/>
</dbReference>
<sequence>MEKRRNVILYIGTSIDGYIAKDDGTLEWLESTEVEGDSGYNSLLKRIDTVVMGKGTYDIIRGFEMDYPYSDYTNYVFSKSVSGSDEYASFINEDVETFINNLKQQPGKDIWLIGGGNLAREFFKENLIDEFQLAIAPIILGTGISLYNGDDITQKYRLTKVEKLGQLAMLRYEKLDK</sequence>
<dbReference type="SUPFAM" id="SSF53597">
    <property type="entry name" value="Dihydrofolate reductase-like"/>
    <property type="match status" value="1"/>
</dbReference>
<reference evidence="3" key="1">
    <citation type="submission" date="2015-07" db="EMBL/GenBank/DDBJ databases">
        <authorList>
            <person name="Liu B."/>
            <person name="Wang J."/>
            <person name="Zhu Y."/>
            <person name="Liu G."/>
            <person name="Chen Q."/>
            <person name="Lan J."/>
            <person name="Che J."/>
            <person name="Ge C."/>
            <person name="Shi H."/>
            <person name="Pan Z."/>
            <person name="Liu X."/>
        </authorList>
    </citation>
    <scope>NUCLEOTIDE SEQUENCE [LARGE SCALE GENOMIC DNA]</scope>
    <source>
        <strain evidence="3">DSM 23493</strain>
    </source>
</reference>
<dbReference type="GO" id="GO:0008703">
    <property type="term" value="F:5-amino-6-(5-phosphoribosylamino)uracil reductase activity"/>
    <property type="evidence" value="ECO:0007669"/>
    <property type="project" value="InterPro"/>
</dbReference>
<dbReference type="PANTHER" id="PTHR38011:SF11">
    <property type="entry name" value="2,5-DIAMINO-6-RIBOSYLAMINO-4(3H)-PYRIMIDINONE 5'-PHOSPHATE REDUCTASE"/>
    <property type="match status" value="1"/>
</dbReference>
<comment type="caution">
    <text evidence="2">The sequence shown here is derived from an EMBL/GenBank/DDBJ whole genome shotgun (WGS) entry which is preliminary data.</text>
</comment>
<evidence type="ECO:0000313" key="2">
    <source>
        <dbReference type="EMBL" id="KMY32584.1"/>
    </source>
</evidence>
<dbReference type="PATRIC" id="fig|582475.4.peg.1748"/>
<dbReference type="GO" id="GO:0009231">
    <property type="term" value="P:riboflavin biosynthetic process"/>
    <property type="evidence" value="ECO:0007669"/>
    <property type="project" value="InterPro"/>
</dbReference>
<dbReference type="EMBL" id="LFXJ01000005">
    <property type="protein sequence ID" value="KMY32584.1"/>
    <property type="molecule type" value="Genomic_DNA"/>
</dbReference>
<feature type="domain" description="Bacterial bifunctional deaminase-reductase C-terminal" evidence="1">
    <location>
        <begin position="6"/>
        <end position="166"/>
    </location>
</feature>
<evidence type="ECO:0000259" key="1">
    <source>
        <dbReference type="Pfam" id="PF01872"/>
    </source>
</evidence>
<evidence type="ECO:0000313" key="3">
    <source>
        <dbReference type="Proteomes" id="UP000037326"/>
    </source>
</evidence>
<dbReference type="GO" id="GO:0016301">
    <property type="term" value="F:kinase activity"/>
    <property type="evidence" value="ECO:0007669"/>
    <property type="project" value="UniProtKB-KW"/>
</dbReference>
<dbReference type="Proteomes" id="UP000037326">
    <property type="component" value="Unassembled WGS sequence"/>
</dbReference>
<dbReference type="InterPro" id="IPR024072">
    <property type="entry name" value="DHFR-like_dom_sf"/>
</dbReference>
<accession>A0A0K9FDI3</accession>
<keyword evidence="2" id="KW-0418">Kinase</keyword>
<dbReference type="PANTHER" id="PTHR38011">
    <property type="entry name" value="DIHYDROFOLATE REDUCTASE FAMILY PROTEIN (AFU_ORTHOLOGUE AFUA_8G06820)"/>
    <property type="match status" value="1"/>
</dbReference>
<keyword evidence="2" id="KW-0808">Transferase</keyword>
<dbReference type="InterPro" id="IPR002734">
    <property type="entry name" value="RibDG_C"/>
</dbReference>
<dbReference type="InterPro" id="IPR050765">
    <property type="entry name" value="Riboflavin_Biosynth_HTPR"/>
</dbReference>
<dbReference type="RefSeq" id="WP_049665959.1">
    <property type="nucleotide sequence ID" value="NZ_JBIVOC010000015.1"/>
</dbReference>
<name>A0A0K9FDI3_9BACI</name>
<dbReference type="GeneID" id="96598721"/>
<proteinExistence type="predicted"/>
<protein>
    <submittedName>
        <fullName evidence="2">Diacylglycerol kinase</fullName>
    </submittedName>
</protein>
<gene>
    <name evidence="2" type="ORF">ACZ11_10755</name>
</gene>
<organism evidence="2 3">
    <name type="scientific">Lysinibacillus xylanilyticus</name>
    <dbReference type="NCBI Taxonomy" id="582475"/>
    <lineage>
        <taxon>Bacteria</taxon>
        <taxon>Bacillati</taxon>
        <taxon>Bacillota</taxon>
        <taxon>Bacilli</taxon>
        <taxon>Bacillales</taxon>
        <taxon>Bacillaceae</taxon>
        <taxon>Lysinibacillus</taxon>
    </lineage>
</organism>
<dbReference type="Pfam" id="PF01872">
    <property type="entry name" value="RibD_C"/>
    <property type="match status" value="1"/>
</dbReference>
<dbReference type="OrthoDB" id="195113at2"/>